<dbReference type="AlphaFoldDB" id="A0A3M7PIX0"/>
<evidence type="ECO:0000313" key="1">
    <source>
        <dbReference type="EMBL" id="RMZ98617.1"/>
    </source>
</evidence>
<dbReference type="EMBL" id="REGN01010663">
    <property type="protein sequence ID" value="RMZ98617.1"/>
    <property type="molecule type" value="Genomic_DNA"/>
</dbReference>
<protein>
    <submittedName>
        <fullName evidence="1">ABC transporter ATP-binding</fullName>
    </submittedName>
</protein>
<comment type="caution">
    <text evidence="1">The sequence shown here is derived from an EMBL/GenBank/DDBJ whole genome shotgun (WGS) entry which is preliminary data.</text>
</comment>
<feature type="non-terminal residue" evidence="1">
    <location>
        <position position="1"/>
    </location>
</feature>
<dbReference type="SUPFAM" id="SSF52540">
    <property type="entry name" value="P-loop containing nucleoside triphosphate hydrolases"/>
    <property type="match status" value="1"/>
</dbReference>
<accession>A0A3M7PIX0</accession>
<evidence type="ECO:0000313" key="2">
    <source>
        <dbReference type="Proteomes" id="UP000276133"/>
    </source>
</evidence>
<dbReference type="Proteomes" id="UP000276133">
    <property type="component" value="Unassembled WGS sequence"/>
</dbReference>
<dbReference type="InterPro" id="IPR027417">
    <property type="entry name" value="P-loop_NTPase"/>
</dbReference>
<dbReference type="STRING" id="10195.A0A3M7PIX0"/>
<dbReference type="GO" id="GO:0005524">
    <property type="term" value="F:ATP binding"/>
    <property type="evidence" value="ECO:0007669"/>
    <property type="project" value="UniProtKB-KW"/>
</dbReference>
<name>A0A3M7PIX0_BRAPC</name>
<organism evidence="1 2">
    <name type="scientific">Brachionus plicatilis</name>
    <name type="common">Marine rotifer</name>
    <name type="synonym">Brachionus muelleri</name>
    <dbReference type="NCBI Taxonomy" id="10195"/>
    <lineage>
        <taxon>Eukaryota</taxon>
        <taxon>Metazoa</taxon>
        <taxon>Spiralia</taxon>
        <taxon>Gnathifera</taxon>
        <taxon>Rotifera</taxon>
        <taxon>Eurotatoria</taxon>
        <taxon>Monogononta</taxon>
        <taxon>Pseudotrocha</taxon>
        <taxon>Ploima</taxon>
        <taxon>Brachionidae</taxon>
        <taxon>Brachionus</taxon>
    </lineage>
</organism>
<proteinExistence type="predicted"/>
<keyword evidence="1" id="KW-0067">ATP-binding</keyword>
<dbReference type="Gene3D" id="3.40.50.300">
    <property type="entry name" value="P-loop containing nucleotide triphosphate hydrolases"/>
    <property type="match status" value="1"/>
</dbReference>
<gene>
    <name evidence="1" type="ORF">BpHYR1_028398</name>
</gene>
<keyword evidence="1" id="KW-0547">Nucleotide-binding</keyword>
<keyword evidence="2" id="KW-1185">Reference proteome</keyword>
<dbReference type="OrthoDB" id="4236860at2759"/>
<reference evidence="1 2" key="1">
    <citation type="journal article" date="2018" name="Sci. Rep.">
        <title>Genomic signatures of local adaptation to the degree of environmental predictability in rotifers.</title>
        <authorList>
            <person name="Franch-Gras L."/>
            <person name="Hahn C."/>
            <person name="Garcia-Roger E.M."/>
            <person name="Carmona M.J."/>
            <person name="Serra M."/>
            <person name="Gomez A."/>
        </authorList>
    </citation>
    <scope>NUCLEOTIDE SEQUENCE [LARGE SCALE GENOMIC DNA]</scope>
    <source>
        <strain evidence="1">HYR1</strain>
    </source>
</reference>
<sequence length="80" mass="9330">IGIARIYAKKPNYLIINDTTIESIKNEKMKDMINEICQNRTCLFFSNDKETLKSMDKIVVLEKGRTVKCGHYDQIFVDQN</sequence>